<feature type="region of interest" description="Disordered" evidence="1">
    <location>
        <begin position="1"/>
        <end position="46"/>
    </location>
</feature>
<dbReference type="InterPro" id="IPR038332">
    <property type="entry name" value="PPE_sf"/>
</dbReference>
<name>A0A557XXV0_9MYCO</name>
<evidence type="ECO:0000313" key="3">
    <source>
        <dbReference type="EMBL" id="TVS90966.1"/>
    </source>
</evidence>
<organism evidence="3 4">
    <name type="scientific">Mycobacterium helveticum</name>
    <dbReference type="NCBI Taxonomy" id="2592811"/>
    <lineage>
        <taxon>Bacteria</taxon>
        <taxon>Bacillati</taxon>
        <taxon>Actinomycetota</taxon>
        <taxon>Actinomycetes</taxon>
        <taxon>Mycobacteriales</taxon>
        <taxon>Mycobacteriaceae</taxon>
        <taxon>Mycobacterium</taxon>
    </lineage>
</organism>
<dbReference type="EMBL" id="VMQU01000020">
    <property type="protein sequence ID" value="TVS90966.1"/>
    <property type="molecule type" value="Genomic_DNA"/>
</dbReference>
<reference evidence="3 4" key="1">
    <citation type="submission" date="2019-07" db="EMBL/GenBank/DDBJ databases">
        <title>New Mycobacterium species.</title>
        <authorList>
            <person name="Tortoli E."/>
            <person name="Ghielmetti G."/>
            <person name="Friedel U."/>
            <person name="Trovato A."/>
        </authorList>
    </citation>
    <scope>NUCLEOTIDE SEQUENCE [LARGE SCALE GENOMIC DNA]</scope>
    <source>
        <strain evidence="3 4">16-83</strain>
    </source>
</reference>
<feature type="compositionally biased region" description="Polar residues" evidence="1">
    <location>
        <begin position="37"/>
        <end position="46"/>
    </location>
</feature>
<protein>
    <submittedName>
        <fullName evidence="3">PE family protein</fullName>
    </submittedName>
</protein>
<evidence type="ECO:0000313" key="4">
    <source>
        <dbReference type="Proteomes" id="UP000320513"/>
    </source>
</evidence>
<accession>A0A557XXV0</accession>
<evidence type="ECO:0000259" key="2">
    <source>
        <dbReference type="Pfam" id="PF00934"/>
    </source>
</evidence>
<dbReference type="InterPro" id="IPR000084">
    <property type="entry name" value="PE-PGRS_N"/>
</dbReference>
<dbReference type="AlphaFoldDB" id="A0A557XXV0"/>
<proteinExistence type="predicted"/>
<dbReference type="Pfam" id="PF00934">
    <property type="entry name" value="PE"/>
    <property type="match status" value="1"/>
</dbReference>
<evidence type="ECO:0000256" key="1">
    <source>
        <dbReference type="SAM" id="MobiDB-lite"/>
    </source>
</evidence>
<dbReference type="Gene3D" id="1.10.287.850">
    <property type="entry name" value="HP0062-like domain"/>
    <property type="match status" value="1"/>
</dbReference>
<dbReference type="SUPFAM" id="SSF140459">
    <property type="entry name" value="PE/PPE dimer-like"/>
    <property type="match status" value="1"/>
</dbReference>
<feature type="compositionally biased region" description="Polar residues" evidence="1">
    <location>
        <begin position="1"/>
        <end position="11"/>
    </location>
</feature>
<dbReference type="Proteomes" id="UP000320513">
    <property type="component" value="Unassembled WGS sequence"/>
</dbReference>
<feature type="domain" description="PE" evidence="2">
    <location>
        <begin position="49"/>
        <end position="119"/>
    </location>
</feature>
<gene>
    <name evidence="3" type="ORF">FPZ47_06885</name>
</gene>
<comment type="caution">
    <text evidence="3">The sequence shown here is derived from an EMBL/GenBank/DDBJ whole genome shotgun (WGS) entry which is preliminary data.</text>
</comment>
<keyword evidence="4" id="KW-1185">Reference proteome</keyword>
<sequence>MQMSQTPQTGTPGAAPGDPANITSTDCTQEAGEKSPPIQQSPTADQVLSRLAAIQLDTYAQTVRALHAPKVVTPPAGDHVSALTAARFGAHAQMLEAISTRFAEAHEALLKSLAEIANSGTADGPGDTGPTT</sequence>